<accession>A0A2T2NYL0</accession>
<name>A0A2T2NYL0_CORCC</name>
<dbReference type="EMBL" id="KZ678132">
    <property type="protein sequence ID" value="PSN70366.1"/>
    <property type="molecule type" value="Genomic_DNA"/>
</dbReference>
<feature type="transmembrane region" description="Helical" evidence="1">
    <location>
        <begin position="60"/>
        <end position="79"/>
    </location>
</feature>
<dbReference type="AlphaFoldDB" id="A0A2T2NYL0"/>
<keyword evidence="1" id="KW-0472">Membrane</keyword>
<keyword evidence="1" id="KW-1133">Transmembrane helix</keyword>
<evidence type="ECO:0000313" key="2">
    <source>
        <dbReference type="EMBL" id="PSN70366.1"/>
    </source>
</evidence>
<evidence type="ECO:0000256" key="1">
    <source>
        <dbReference type="SAM" id="Phobius"/>
    </source>
</evidence>
<protein>
    <submittedName>
        <fullName evidence="2">Uncharacterized protein</fullName>
    </submittedName>
</protein>
<sequence>MRKPLQGDWAWDLSAFLLESLEKAILSSVILFLGPRIGLPWSQKAGSSPADRPRTIKKGAHPPIIGLYPFLALHNLLFLDVYSQWLR</sequence>
<proteinExistence type="predicted"/>
<gene>
    <name evidence="2" type="ORF">BS50DRAFT_311255</name>
</gene>
<keyword evidence="1" id="KW-0812">Transmembrane</keyword>
<reference evidence="2 3" key="1">
    <citation type="journal article" date="2018" name="Front. Microbiol.">
        <title>Genome-Wide Analysis of Corynespora cassiicola Leaf Fall Disease Putative Effectors.</title>
        <authorList>
            <person name="Lopez D."/>
            <person name="Ribeiro S."/>
            <person name="Label P."/>
            <person name="Fumanal B."/>
            <person name="Venisse J.S."/>
            <person name="Kohler A."/>
            <person name="de Oliveira R.R."/>
            <person name="Labutti K."/>
            <person name="Lipzen A."/>
            <person name="Lail K."/>
            <person name="Bauer D."/>
            <person name="Ohm R.A."/>
            <person name="Barry K.W."/>
            <person name="Spatafora J."/>
            <person name="Grigoriev I.V."/>
            <person name="Martin F.M."/>
            <person name="Pujade-Renaud V."/>
        </authorList>
    </citation>
    <scope>NUCLEOTIDE SEQUENCE [LARGE SCALE GENOMIC DNA]</scope>
    <source>
        <strain evidence="2 3">Philippines</strain>
    </source>
</reference>
<keyword evidence="3" id="KW-1185">Reference proteome</keyword>
<organism evidence="2 3">
    <name type="scientific">Corynespora cassiicola Philippines</name>
    <dbReference type="NCBI Taxonomy" id="1448308"/>
    <lineage>
        <taxon>Eukaryota</taxon>
        <taxon>Fungi</taxon>
        <taxon>Dikarya</taxon>
        <taxon>Ascomycota</taxon>
        <taxon>Pezizomycotina</taxon>
        <taxon>Dothideomycetes</taxon>
        <taxon>Pleosporomycetidae</taxon>
        <taxon>Pleosporales</taxon>
        <taxon>Corynesporascaceae</taxon>
        <taxon>Corynespora</taxon>
    </lineage>
</organism>
<evidence type="ECO:0000313" key="3">
    <source>
        <dbReference type="Proteomes" id="UP000240883"/>
    </source>
</evidence>
<dbReference type="Proteomes" id="UP000240883">
    <property type="component" value="Unassembled WGS sequence"/>
</dbReference>